<gene>
    <name evidence="1" type="ORF">BFS30_26175</name>
</gene>
<evidence type="ECO:0000313" key="1">
    <source>
        <dbReference type="EMBL" id="AOM80346.1"/>
    </source>
</evidence>
<dbReference type="OrthoDB" id="825882at2"/>
<name>A0A1D7QNW5_9SPHI</name>
<sequence>MQYSVTLPVTAENKSLWQNDAHSAILNILNVAAAQVELMLQGYHSREKVRKVVFEERSLQVLATNEFRLKANYVVEEYSVCNAIDQVDSETMLLSISLLKGGNAMDVKGIDLPEREPDSL</sequence>
<proteinExistence type="predicted"/>
<dbReference type="KEGG" id="psty:BFS30_26175"/>
<organism evidence="1 2">
    <name type="scientific">Pedobacter steynii</name>
    <dbReference type="NCBI Taxonomy" id="430522"/>
    <lineage>
        <taxon>Bacteria</taxon>
        <taxon>Pseudomonadati</taxon>
        <taxon>Bacteroidota</taxon>
        <taxon>Sphingobacteriia</taxon>
        <taxon>Sphingobacteriales</taxon>
        <taxon>Sphingobacteriaceae</taxon>
        <taxon>Pedobacter</taxon>
    </lineage>
</organism>
<protein>
    <submittedName>
        <fullName evidence="1">Uncharacterized protein</fullName>
    </submittedName>
</protein>
<keyword evidence="2" id="KW-1185">Reference proteome</keyword>
<dbReference type="EMBL" id="CP017141">
    <property type="protein sequence ID" value="AOM80346.1"/>
    <property type="molecule type" value="Genomic_DNA"/>
</dbReference>
<evidence type="ECO:0000313" key="2">
    <source>
        <dbReference type="Proteomes" id="UP000094313"/>
    </source>
</evidence>
<dbReference type="AlphaFoldDB" id="A0A1D7QNW5"/>
<dbReference type="PROSITE" id="PS50096">
    <property type="entry name" value="IQ"/>
    <property type="match status" value="1"/>
</dbReference>
<reference evidence="1 2" key="1">
    <citation type="submission" date="2016-08" db="EMBL/GenBank/DDBJ databases">
        <authorList>
            <person name="Seilhamer J.J."/>
        </authorList>
    </citation>
    <scope>NUCLEOTIDE SEQUENCE [LARGE SCALE GENOMIC DNA]</scope>
    <source>
        <strain evidence="1 2">DX4</strain>
    </source>
</reference>
<accession>A0A1D7QNW5</accession>
<dbReference type="Proteomes" id="UP000094313">
    <property type="component" value="Chromosome"/>
</dbReference>
<dbReference type="RefSeq" id="WP_069382007.1">
    <property type="nucleotide sequence ID" value="NZ_CP017141.1"/>
</dbReference>